<dbReference type="GO" id="GO:0005634">
    <property type="term" value="C:nucleus"/>
    <property type="evidence" value="ECO:0007669"/>
    <property type="project" value="TreeGrafter"/>
</dbReference>
<dbReference type="PANTHER" id="PTHR12651:SF1">
    <property type="entry name" value="26S PROTEASOME NON-ATPASE REGULATORY SUBUNIT 9"/>
    <property type="match status" value="1"/>
</dbReference>
<dbReference type="InterPro" id="IPR001478">
    <property type="entry name" value="PDZ"/>
</dbReference>
<dbReference type="Proteomes" id="UP000245119">
    <property type="component" value="Linkage Group LG7"/>
</dbReference>
<dbReference type="GO" id="GO:0005737">
    <property type="term" value="C:cytoplasm"/>
    <property type="evidence" value="ECO:0007669"/>
    <property type="project" value="TreeGrafter"/>
</dbReference>
<dbReference type="PANTHER" id="PTHR12651">
    <property type="entry name" value="26S PROTEASOME NON-ATPASE REGULATORY SUBUNIT 9"/>
    <property type="match status" value="1"/>
</dbReference>
<keyword evidence="3" id="KW-0143">Chaperone</keyword>
<dbReference type="Pfam" id="PF18265">
    <property type="entry name" value="Nas2_N"/>
    <property type="match status" value="1"/>
</dbReference>
<dbReference type="InterPro" id="IPR035269">
    <property type="entry name" value="PSMD9"/>
</dbReference>
<dbReference type="Gene3D" id="6.10.140.1710">
    <property type="match status" value="1"/>
</dbReference>
<protein>
    <recommendedName>
        <fullName evidence="2">26S proteasome non-ATPase regulatory subunit 9</fullName>
    </recommendedName>
    <alternativeName>
        <fullName evidence="4">26S proteasome regulatory subunit p27</fullName>
    </alternativeName>
</protein>
<dbReference type="InterPro" id="IPR041489">
    <property type="entry name" value="PDZ_6"/>
</dbReference>
<comment type="similarity">
    <text evidence="1">Belongs to the proteasome subunit p27 family.</text>
</comment>
<dbReference type="FunFam" id="2.30.42.10:FF:000107">
    <property type="entry name" value="26S proteasome non-ATPase regulatory subunit 9"/>
    <property type="match status" value="1"/>
</dbReference>
<name>A0A2T7P1H3_POMCA</name>
<feature type="domain" description="PDZ" evidence="5">
    <location>
        <begin position="89"/>
        <end position="168"/>
    </location>
</feature>
<evidence type="ECO:0000256" key="1">
    <source>
        <dbReference type="ARBA" id="ARBA00005256"/>
    </source>
</evidence>
<evidence type="ECO:0000256" key="2">
    <source>
        <dbReference type="ARBA" id="ARBA00014937"/>
    </source>
</evidence>
<dbReference type="InterPro" id="IPR036034">
    <property type="entry name" value="PDZ_sf"/>
</dbReference>
<dbReference type="AlphaFoldDB" id="A0A2T7P1H3"/>
<dbReference type="OrthoDB" id="72325at2759"/>
<dbReference type="InterPro" id="IPR040815">
    <property type="entry name" value="Nas2_N"/>
</dbReference>
<reference evidence="6 7" key="1">
    <citation type="submission" date="2018-04" db="EMBL/GenBank/DDBJ databases">
        <title>The genome of golden apple snail Pomacea canaliculata provides insight into stress tolerance and invasive adaptation.</title>
        <authorList>
            <person name="Liu C."/>
            <person name="Liu B."/>
            <person name="Ren Y."/>
            <person name="Zhang Y."/>
            <person name="Wang H."/>
            <person name="Li S."/>
            <person name="Jiang F."/>
            <person name="Yin L."/>
            <person name="Zhang G."/>
            <person name="Qian W."/>
            <person name="Fan W."/>
        </authorList>
    </citation>
    <scope>NUCLEOTIDE SEQUENCE [LARGE SCALE GENOMIC DNA]</scope>
    <source>
        <strain evidence="6">SZHN2017</strain>
        <tissue evidence="6">Muscle</tissue>
    </source>
</reference>
<evidence type="ECO:0000256" key="4">
    <source>
        <dbReference type="ARBA" id="ARBA00030007"/>
    </source>
</evidence>
<comment type="caution">
    <text evidence="6">The sequence shown here is derived from an EMBL/GenBank/DDBJ whole genome shotgun (WGS) entry which is preliminary data.</text>
</comment>
<proteinExistence type="inferred from homology"/>
<dbReference type="STRING" id="400727.A0A2T7P1H3"/>
<dbReference type="SMART" id="SM00228">
    <property type="entry name" value="PDZ"/>
    <property type="match status" value="1"/>
</dbReference>
<dbReference type="Pfam" id="PF17820">
    <property type="entry name" value="PDZ_6"/>
    <property type="match status" value="1"/>
</dbReference>
<dbReference type="SUPFAM" id="SSF50156">
    <property type="entry name" value="PDZ domain-like"/>
    <property type="match status" value="1"/>
</dbReference>
<dbReference type="Gene3D" id="2.30.42.10">
    <property type="match status" value="1"/>
</dbReference>
<organism evidence="6 7">
    <name type="scientific">Pomacea canaliculata</name>
    <name type="common">Golden apple snail</name>
    <dbReference type="NCBI Taxonomy" id="400727"/>
    <lineage>
        <taxon>Eukaryota</taxon>
        <taxon>Metazoa</taxon>
        <taxon>Spiralia</taxon>
        <taxon>Lophotrochozoa</taxon>
        <taxon>Mollusca</taxon>
        <taxon>Gastropoda</taxon>
        <taxon>Caenogastropoda</taxon>
        <taxon>Architaenioglossa</taxon>
        <taxon>Ampullarioidea</taxon>
        <taxon>Ampullariidae</taxon>
        <taxon>Pomacea</taxon>
    </lineage>
</organism>
<gene>
    <name evidence="6" type="ORF">C0Q70_12405</name>
</gene>
<evidence type="ECO:0000313" key="6">
    <source>
        <dbReference type="EMBL" id="PVD27250.1"/>
    </source>
</evidence>
<dbReference type="EMBL" id="PZQS01000007">
    <property type="protein sequence ID" value="PVD27250.1"/>
    <property type="molecule type" value="Genomic_DNA"/>
</dbReference>
<evidence type="ECO:0000313" key="7">
    <source>
        <dbReference type="Proteomes" id="UP000245119"/>
    </source>
</evidence>
<evidence type="ECO:0000256" key="3">
    <source>
        <dbReference type="ARBA" id="ARBA00023186"/>
    </source>
</evidence>
<dbReference type="GO" id="GO:0070682">
    <property type="term" value="P:proteasome regulatory particle assembly"/>
    <property type="evidence" value="ECO:0007669"/>
    <property type="project" value="InterPro"/>
</dbReference>
<sequence length="195" mass="21594">MKVLIQKKDAIESEIKEMSDVLESQKGVGMKGPLVDAEGYPRADIDIFSVRHARHRIACLQTDHTNVMKEIEEELHRIHLQVRQQRGHEEMPMEVSPAVSPSNQAQPFARIDRVDATSPAAVGGLEVGDEIVQFGSVSAENFRNLQQIGEVVQHSVGRPIRIQVLRNNQPLAVSITPGPWSGRGNLGCNIIAIKR</sequence>
<accession>A0A2T7P1H3</accession>
<evidence type="ECO:0000259" key="5">
    <source>
        <dbReference type="SMART" id="SM00228"/>
    </source>
</evidence>
<keyword evidence="7" id="KW-1185">Reference proteome</keyword>